<dbReference type="SMART" id="SM00304">
    <property type="entry name" value="HAMP"/>
    <property type="match status" value="1"/>
</dbReference>
<evidence type="ECO:0000256" key="2">
    <source>
        <dbReference type="SAM" id="Phobius"/>
    </source>
</evidence>
<reference evidence="4 5" key="1">
    <citation type="submission" date="2020-03" db="EMBL/GenBank/DDBJ databases">
        <title>Draft Genome Sequence of 2-Methylisoborneol Producing Pseudanabaena yagii Strain GIHE-NHR1 Isolated from North Han River in South Korea.</title>
        <authorList>
            <person name="Jeong J."/>
        </authorList>
    </citation>
    <scope>NUCLEOTIDE SEQUENCE [LARGE SCALE GENOMIC DNA]</scope>
    <source>
        <strain evidence="4 5">GIHE-NHR1</strain>
    </source>
</reference>
<evidence type="ECO:0000256" key="1">
    <source>
        <dbReference type="ARBA" id="ARBA00022801"/>
    </source>
</evidence>
<dbReference type="Gene3D" id="3.60.40.10">
    <property type="entry name" value="PPM-type phosphatase domain"/>
    <property type="match status" value="1"/>
</dbReference>
<dbReference type="PANTHER" id="PTHR43156">
    <property type="entry name" value="STAGE II SPORULATION PROTEIN E-RELATED"/>
    <property type="match status" value="1"/>
</dbReference>
<dbReference type="Pfam" id="PF00672">
    <property type="entry name" value="HAMP"/>
    <property type="match status" value="1"/>
</dbReference>
<feature type="domain" description="HAMP" evidence="3">
    <location>
        <begin position="63"/>
        <end position="115"/>
    </location>
</feature>
<dbReference type="CDD" id="cd06225">
    <property type="entry name" value="HAMP"/>
    <property type="match status" value="1"/>
</dbReference>
<keyword evidence="2" id="KW-0472">Membrane</keyword>
<organism evidence="4 5">
    <name type="scientific">Pseudanabaena yagii GIHE-NHR1</name>
    <dbReference type="NCBI Taxonomy" id="2722753"/>
    <lineage>
        <taxon>Bacteria</taxon>
        <taxon>Bacillati</taxon>
        <taxon>Cyanobacteriota</taxon>
        <taxon>Cyanophyceae</taxon>
        <taxon>Pseudanabaenales</taxon>
        <taxon>Pseudanabaenaceae</taxon>
        <taxon>Pseudanabaena</taxon>
        <taxon>Pseudanabaena yagii</taxon>
    </lineage>
</organism>
<keyword evidence="5" id="KW-1185">Reference proteome</keyword>
<protein>
    <submittedName>
        <fullName evidence="4">SpoIIE family protein phosphatase</fullName>
    </submittedName>
</protein>
<gene>
    <name evidence="4" type="ORF">HC246_07125</name>
</gene>
<dbReference type="Proteomes" id="UP000738376">
    <property type="component" value="Unassembled WGS sequence"/>
</dbReference>
<name>A0ABX1LSL3_9CYAN</name>
<dbReference type="PROSITE" id="PS50885">
    <property type="entry name" value="HAMP"/>
    <property type="match status" value="1"/>
</dbReference>
<comment type="caution">
    <text evidence="4">The sequence shown here is derived from an EMBL/GenBank/DDBJ whole genome shotgun (WGS) entry which is preliminary data.</text>
</comment>
<keyword evidence="2" id="KW-0812">Transmembrane</keyword>
<sequence length="393" mass="43602">MDGKRQYLLAQPYSDGKGIDWLVVVVVPESDFMEQINQNTQNTMLLSLVALVVVIVLGMLTARLITAPILRVYQAANRLAKGDLGEQVTPSAIAEINELSNAFNKMSEQLKESFETLEDKVRERTADLAIANQEIITLNENLRKDNLRLGAEIDVVRQMQTMILPNAEELEIEGLDIAAYMDAAADVGGDYYEVLNSDGIVTLGIGDVTGHGLESGILMLMTQTAVRTLKESGEGNPVRFLDILNRTLYKNVQRINSEKCLTLSILNYANGQVSISGQHEETIVVRKSGAIERIDTMDLGFPIALDGDITAFINQVIVELQHGDGVVLYTDGITEACDIHKNIYGIERMCNVISQHWHLPSEQIKDAIIADVRRHIGEQKVFDDITLLILKRQ</sequence>
<dbReference type="Pfam" id="PF07228">
    <property type="entry name" value="SpoIIE"/>
    <property type="match status" value="1"/>
</dbReference>
<dbReference type="Gene3D" id="6.10.340.10">
    <property type="match status" value="1"/>
</dbReference>
<dbReference type="PANTHER" id="PTHR43156:SF2">
    <property type="entry name" value="STAGE II SPORULATION PROTEIN E"/>
    <property type="match status" value="1"/>
</dbReference>
<evidence type="ECO:0000313" key="4">
    <source>
        <dbReference type="EMBL" id="NMF57794.1"/>
    </source>
</evidence>
<dbReference type="InterPro" id="IPR003660">
    <property type="entry name" value="HAMP_dom"/>
</dbReference>
<dbReference type="SUPFAM" id="SSF158472">
    <property type="entry name" value="HAMP domain-like"/>
    <property type="match status" value="1"/>
</dbReference>
<proteinExistence type="predicted"/>
<feature type="transmembrane region" description="Helical" evidence="2">
    <location>
        <begin position="43"/>
        <end position="65"/>
    </location>
</feature>
<dbReference type="InterPro" id="IPR036457">
    <property type="entry name" value="PPM-type-like_dom_sf"/>
</dbReference>
<keyword evidence="1" id="KW-0378">Hydrolase</keyword>
<dbReference type="SMART" id="SM00331">
    <property type="entry name" value="PP2C_SIG"/>
    <property type="match status" value="1"/>
</dbReference>
<dbReference type="EMBL" id="JAAVJL010000001">
    <property type="protein sequence ID" value="NMF57794.1"/>
    <property type="molecule type" value="Genomic_DNA"/>
</dbReference>
<evidence type="ECO:0000313" key="5">
    <source>
        <dbReference type="Proteomes" id="UP000738376"/>
    </source>
</evidence>
<evidence type="ECO:0000259" key="3">
    <source>
        <dbReference type="PROSITE" id="PS50885"/>
    </source>
</evidence>
<keyword evidence="2" id="KW-1133">Transmembrane helix</keyword>
<accession>A0ABX1LSL3</accession>
<dbReference type="InterPro" id="IPR001932">
    <property type="entry name" value="PPM-type_phosphatase-like_dom"/>
</dbReference>
<dbReference type="InterPro" id="IPR052016">
    <property type="entry name" value="Bact_Sigma-Reg"/>
</dbReference>